<proteinExistence type="predicted"/>
<dbReference type="EMBL" id="JADFTT010000187">
    <property type="protein sequence ID" value="KAG5765746.1"/>
    <property type="molecule type" value="Genomic_DNA"/>
</dbReference>
<keyword evidence="2" id="KW-1185">Reference proteome</keyword>
<name>A0A9P7L6U9_9HYPO</name>
<reference evidence="1" key="1">
    <citation type="journal article" date="2020" name="bioRxiv">
        <title>Historical genomics reveals the evolutionary mechanisms behind multiple outbreaks of the host-specific coffee wilt pathogen Fusarium xylarioides.</title>
        <authorList>
            <person name="Peck D."/>
            <person name="Nowell R.W."/>
            <person name="Flood J."/>
            <person name="Ryan M.J."/>
            <person name="Barraclough T.G."/>
        </authorList>
    </citation>
    <scope>NUCLEOTIDE SEQUENCE</scope>
    <source>
        <strain evidence="1">IMI 127659i</strain>
    </source>
</reference>
<sequence>MVRTVCIKGATETYEEMLDTYKKGSNRSIEVSTMPCLPAFRAVCQNLNCLSSSGQIHDAPKLTWLLDQRHERQGKPALTKGKNPTASLYRMYEYLVVGYTVGLRSEIEYFFNQSTWSVKAIPDPEDPDPARYAILAVLTHYLAMAFNRLIKRGLPRCCPAIIAGAEAEAELRARKVVLELQPPWAKAVRRLDEPITIPTSSGEKPENRFRSAEFLAMNIIVAEPHVAFV</sequence>
<dbReference type="AlphaFoldDB" id="A0A9P7L6U9"/>
<dbReference type="OrthoDB" id="5422293at2759"/>
<gene>
    <name evidence="1" type="ORF">H9Q72_006199</name>
</gene>
<reference evidence="1" key="2">
    <citation type="submission" date="2020-10" db="EMBL/GenBank/DDBJ databases">
        <authorList>
            <person name="Peck L.D."/>
            <person name="Nowell R.W."/>
            <person name="Flood J."/>
            <person name="Ryan M.J."/>
            <person name="Barraclough T.G."/>
        </authorList>
    </citation>
    <scope>NUCLEOTIDE SEQUENCE</scope>
    <source>
        <strain evidence="1">IMI 127659i</strain>
    </source>
</reference>
<dbReference type="Proteomes" id="UP000750502">
    <property type="component" value="Unassembled WGS sequence"/>
</dbReference>
<organism evidence="1 2">
    <name type="scientific">Fusarium xylarioides</name>
    <dbReference type="NCBI Taxonomy" id="221167"/>
    <lineage>
        <taxon>Eukaryota</taxon>
        <taxon>Fungi</taxon>
        <taxon>Dikarya</taxon>
        <taxon>Ascomycota</taxon>
        <taxon>Pezizomycotina</taxon>
        <taxon>Sordariomycetes</taxon>
        <taxon>Hypocreomycetidae</taxon>
        <taxon>Hypocreales</taxon>
        <taxon>Nectriaceae</taxon>
        <taxon>Fusarium</taxon>
        <taxon>Fusarium fujikuroi species complex</taxon>
    </lineage>
</organism>
<comment type="caution">
    <text evidence="1">The sequence shown here is derived from an EMBL/GenBank/DDBJ whole genome shotgun (WGS) entry which is preliminary data.</text>
</comment>
<protein>
    <submittedName>
        <fullName evidence="1">Uncharacterized protein</fullName>
    </submittedName>
</protein>
<evidence type="ECO:0000313" key="1">
    <source>
        <dbReference type="EMBL" id="KAG5765746.1"/>
    </source>
</evidence>
<accession>A0A9P7L6U9</accession>
<evidence type="ECO:0000313" key="2">
    <source>
        <dbReference type="Proteomes" id="UP000750502"/>
    </source>
</evidence>